<protein>
    <submittedName>
        <fullName evidence="2">Uncharacterized protein</fullName>
    </submittedName>
</protein>
<dbReference type="EMBL" id="JRYO01000159">
    <property type="protein sequence ID" value="KHE91965.1"/>
    <property type="molecule type" value="Genomic_DNA"/>
</dbReference>
<reference evidence="2 3" key="1">
    <citation type="submission" date="2014-10" db="EMBL/GenBank/DDBJ databases">
        <title>Draft genome of anammox bacterium scalindua brodae, obtained using differential coverage binning of sequence data from two enrichment reactors.</title>
        <authorList>
            <person name="Speth D.R."/>
            <person name="Russ L."/>
            <person name="Kartal B."/>
            <person name="Op den Camp H.J."/>
            <person name="Dutilh B.E."/>
            <person name="Jetten M.S."/>
        </authorList>
    </citation>
    <scope>NUCLEOTIDE SEQUENCE [LARGE SCALE GENOMIC DNA]</scope>
    <source>
        <strain evidence="2">RU1</strain>
    </source>
</reference>
<feature type="signal peptide" evidence="1">
    <location>
        <begin position="1"/>
        <end position="23"/>
    </location>
</feature>
<name>A0A0B0EMR7_9BACT</name>
<accession>A0A0B0EMR7</accession>
<evidence type="ECO:0000313" key="3">
    <source>
        <dbReference type="Proteomes" id="UP000030652"/>
    </source>
</evidence>
<dbReference type="Proteomes" id="UP000030652">
    <property type="component" value="Unassembled WGS sequence"/>
</dbReference>
<evidence type="ECO:0000313" key="2">
    <source>
        <dbReference type="EMBL" id="KHE91965.1"/>
    </source>
</evidence>
<comment type="caution">
    <text evidence="2">The sequence shown here is derived from an EMBL/GenBank/DDBJ whole genome shotgun (WGS) entry which is preliminary data.</text>
</comment>
<feature type="chain" id="PRO_5002055203" evidence="1">
    <location>
        <begin position="24"/>
        <end position="128"/>
    </location>
</feature>
<sequence>MNFDLTNLATLAAALGSLAAAIAAWRAASSARDAVRTQIILDFSKRDAQQDFGEATNILWDFKYKSEEDIAKRFERLKTDSKKDWEKIDNARRIVHKFWRQLMSVKQAGLVSDKELLVFFSNLNLKLF</sequence>
<proteinExistence type="predicted"/>
<dbReference type="AlphaFoldDB" id="A0A0B0EMR7"/>
<gene>
    <name evidence="2" type="ORF">SCABRO_02277</name>
</gene>
<keyword evidence="1" id="KW-0732">Signal</keyword>
<organism evidence="2 3">
    <name type="scientific">Candidatus Scalindua brodae</name>
    <dbReference type="NCBI Taxonomy" id="237368"/>
    <lineage>
        <taxon>Bacteria</taxon>
        <taxon>Pseudomonadati</taxon>
        <taxon>Planctomycetota</taxon>
        <taxon>Candidatus Brocadiia</taxon>
        <taxon>Candidatus Brocadiales</taxon>
        <taxon>Candidatus Scalinduaceae</taxon>
        <taxon>Candidatus Scalindua</taxon>
    </lineage>
</organism>
<evidence type="ECO:0000256" key="1">
    <source>
        <dbReference type="SAM" id="SignalP"/>
    </source>
</evidence>